<dbReference type="PIRSF" id="PIRSF033091">
    <property type="entry name" value="Pesterase_YhaO"/>
    <property type="match status" value="1"/>
</dbReference>
<protein>
    <submittedName>
        <fullName evidence="3">DNA repair exonuclease</fullName>
    </submittedName>
</protein>
<dbReference type="InterPro" id="IPR029052">
    <property type="entry name" value="Metallo-depent_PP-like"/>
</dbReference>
<keyword evidence="3" id="KW-0540">Nuclease</keyword>
<dbReference type="AlphaFoldDB" id="A0A0R2NIR4"/>
<evidence type="ECO:0000256" key="1">
    <source>
        <dbReference type="ARBA" id="ARBA00022801"/>
    </source>
</evidence>
<dbReference type="Gene3D" id="3.60.21.10">
    <property type="match status" value="1"/>
</dbReference>
<dbReference type="InterPro" id="IPR004843">
    <property type="entry name" value="Calcineurin-like_PHP"/>
</dbReference>
<evidence type="ECO:0000259" key="2">
    <source>
        <dbReference type="Pfam" id="PF00149"/>
    </source>
</evidence>
<proteinExistence type="predicted"/>
<dbReference type="PANTHER" id="PTHR30337:SF7">
    <property type="entry name" value="PHOSPHOESTERASE"/>
    <property type="match status" value="1"/>
</dbReference>
<dbReference type="EMBL" id="JQCQ01000007">
    <property type="protein sequence ID" value="KRO25672.1"/>
    <property type="molecule type" value="Genomic_DNA"/>
</dbReference>
<dbReference type="PATRIC" id="fig|480391.4.peg.1660"/>
<dbReference type="GO" id="GO:0004527">
    <property type="term" value="F:exonuclease activity"/>
    <property type="evidence" value="ECO:0007669"/>
    <property type="project" value="UniProtKB-KW"/>
</dbReference>
<gene>
    <name evidence="3" type="ORF">IV88_GL001630</name>
</gene>
<accession>A0A0R2NIR4</accession>
<organism evidence="3 4">
    <name type="scientific">Pediococcus argentinicus</name>
    <dbReference type="NCBI Taxonomy" id="480391"/>
    <lineage>
        <taxon>Bacteria</taxon>
        <taxon>Bacillati</taxon>
        <taxon>Bacillota</taxon>
        <taxon>Bacilli</taxon>
        <taxon>Lactobacillales</taxon>
        <taxon>Lactobacillaceae</taxon>
        <taxon>Pediococcus</taxon>
    </lineage>
</organism>
<name>A0A0R2NIR4_9LACO</name>
<evidence type="ECO:0000313" key="4">
    <source>
        <dbReference type="Proteomes" id="UP000051249"/>
    </source>
</evidence>
<dbReference type="InterPro" id="IPR050535">
    <property type="entry name" value="DNA_Repair-Maintenance_Comp"/>
</dbReference>
<dbReference type="Proteomes" id="UP000051249">
    <property type="component" value="Unassembled WGS sequence"/>
</dbReference>
<dbReference type="Pfam" id="PF00149">
    <property type="entry name" value="Metallophos"/>
    <property type="match status" value="1"/>
</dbReference>
<keyword evidence="3" id="KW-0269">Exonuclease</keyword>
<dbReference type="PANTHER" id="PTHR30337">
    <property type="entry name" value="COMPONENT OF ATP-DEPENDENT DSDNA EXONUCLEASE"/>
    <property type="match status" value="1"/>
</dbReference>
<keyword evidence="4" id="KW-1185">Reference proteome</keyword>
<reference evidence="3 4" key="1">
    <citation type="journal article" date="2015" name="Genome Announc.">
        <title>Expanding the biotechnology potential of lactobacilli through comparative genomics of 213 strains and associated genera.</title>
        <authorList>
            <person name="Sun Z."/>
            <person name="Harris H.M."/>
            <person name="McCann A."/>
            <person name="Guo C."/>
            <person name="Argimon S."/>
            <person name="Zhang W."/>
            <person name="Yang X."/>
            <person name="Jeffery I.B."/>
            <person name="Cooney J.C."/>
            <person name="Kagawa T.F."/>
            <person name="Liu W."/>
            <person name="Song Y."/>
            <person name="Salvetti E."/>
            <person name="Wrobel A."/>
            <person name="Rasinkangas P."/>
            <person name="Parkhill J."/>
            <person name="Rea M.C."/>
            <person name="O'Sullivan O."/>
            <person name="Ritari J."/>
            <person name="Douillard F.P."/>
            <person name="Paul Ross R."/>
            <person name="Yang R."/>
            <person name="Briner A.E."/>
            <person name="Felis G.E."/>
            <person name="de Vos W.M."/>
            <person name="Barrangou R."/>
            <person name="Klaenhammer T.R."/>
            <person name="Caufield P.W."/>
            <person name="Cui Y."/>
            <person name="Zhang H."/>
            <person name="O'Toole P.W."/>
        </authorList>
    </citation>
    <scope>NUCLEOTIDE SEQUENCE [LARGE SCALE GENOMIC DNA]</scope>
    <source>
        <strain evidence="3 4">DSM 23026</strain>
    </source>
</reference>
<sequence>MFNLKFIHAADIHLGSPFLGLRNATEDVKDLMHHSINQAFEKMITDAVAENVDFVLIVGDLFDEPNPSFNVIETAIDGFEKLNRANIPVLLSFGNHDYLNEEIPSSIFPDNVQVFDDKVSVKTIRTVQNENVKVAGFSYKARSEPQSRIDEYPVNGNDADYYIGTLHGSMDGLNSPEARYAPFTKDQLISKHYDYWALGHIHKRVQLNDNPLIQYSGNTQGRHINEQGVKGHYLVESNQKQLVSTFKPTSSAVWREIEINCDPDDTFDSLKEKIQSKLSKNHQTFDLVKVRLNQSNLLDQDVVNTLMGDVFLNRLQRELEHQESWIFKISLNTDEAMQELPKLDEDFWNTAKADIFNKSNILSLMGRLQEYDFLVDNFDSEDTVNELKSQSELQLIKNSAFKDEHHAN</sequence>
<dbReference type="InterPro" id="IPR041796">
    <property type="entry name" value="Mre11_N"/>
</dbReference>
<keyword evidence="1" id="KW-0378">Hydrolase</keyword>
<feature type="domain" description="Calcineurin-like phosphoesterase" evidence="2">
    <location>
        <begin position="4"/>
        <end position="203"/>
    </location>
</feature>
<dbReference type="CDD" id="cd00840">
    <property type="entry name" value="MPP_Mre11_N"/>
    <property type="match status" value="1"/>
</dbReference>
<dbReference type="SUPFAM" id="SSF56300">
    <property type="entry name" value="Metallo-dependent phosphatases"/>
    <property type="match status" value="1"/>
</dbReference>
<dbReference type="OrthoDB" id="9773856at2"/>
<evidence type="ECO:0000313" key="3">
    <source>
        <dbReference type="EMBL" id="KRO25672.1"/>
    </source>
</evidence>
<dbReference type="InterPro" id="IPR014576">
    <property type="entry name" value="Pesterase_YhaO"/>
</dbReference>
<comment type="caution">
    <text evidence="3">The sequence shown here is derived from an EMBL/GenBank/DDBJ whole genome shotgun (WGS) entry which is preliminary data.</text>
</comment>